<evidence type="ECO:0000313" key="2">
    <source>
        <dbReference type="Proteomes" id="UP001501116"/>
    </source>
</evidence>
<dbReference type="Gene3D" id="2.60.120.260">
    <property type="entry name" value="Galactose-binding domain-like"/>
    <property type="match status" value="1"/>
</dbReference>
<comment type="caution">
    <text evidence="1">The sequence shown here is derived from an EMBL/GenBank/DDBJ whole genome shotgun (WGS) entry which is preliminary data.</text>
</comment>
<proteinExistence type="predicted"/>
<keyword evidence="2" id="KW-1185">Reference proteome</keyword>
<evidence type="ECO:0000313" key="1">
    <source>
        <dbReference type="EMBL" id="GAA1940448.1"/>
    </source>
</evidence>
<sequence>MANVPVFWLGPLGRLVPLGCPESGLSNSIQMQAAVNTSVNMHNTVDLQGFRRTWTMDQAWLDENDVSALEAMFTGMIMPPLRIIDPLKTNRFRPSVAVPRVTSLWNGGLESWALTRGEGTVKPLPNPGHPDFTYADEGRSVAYRPDSGVTWNPSKDGAVLYPNGPRRANGALRKSTVDPVLPGEVITVSFWLKTTGTGTATFGLSTVAPDLTGSFGTALTFNNTAWQRLHLTYPVPEDGSVIGLAPYFSGANALDVQIGPGQLEAASEPSPWQAGYGAPEVVITQFDSVSPRFPLVTASLTILEL</sequence>
<gene>
    <name evidence="1" type="ORF">GCM10009754_04580</name>
</gene>
<dbReference type="RefSeq" id="WP_344412803.1">
    <property type="nucleotide sequence ID" value="NZ_BAAANN010000002.1"/>
</dbReference>
<organism evidence="1 2">
    <name type="scientific">Amycolatopsis minnesotensis</name>
    <dbReference type="NCBI Taxonomy" id="337894"/>
    <lineage>
        <taxon>Bacteria</taxon>
        <taxon>Bacillati</taxon>
        <taxon>Actinomycetota</taxon>
        <taxon>Actinomycetes</taxon>
        <taxon>Pseudonocardiales</taxon>
        <taxon>Pseudonocardiaceae</taxon>
        <taxon>Amycolatopsis</taxon>
    </lineage>
</organism>
<protein>
    <recommendedName>
        <fullName evidence="3">Minor tail protein</fullName>
    </recommendedName>
</protein>
<accession>A0ABP5BEY8</accession>
<name>A0ABP5BEY8_9PSEU</name>
<evidence type="ECO:0008006" key="3">
    <source>
        <dbReference type="Google" id="ProtNLM"/>
    </source>
</evidence>
<dbReference type="Proteomes" id="UP001501116">
    <property type="component" value="Unassembled WGS sequence"/>
</dbReference>
<dbReference type="EMBL" id="BAAANN010000002">
    <property type="protein sequence ID" value="GAA1940448.1"/>
    <property type="molecule type" value="Genomic_DNA"/>
</dbReference>
<reference evidence="2" key="1">
    <citation type="journal article" date="2019" name="Int. J. Syst. Evol. Microbiol.">
        <title>The Global Catalogue of Microorganisms (GCM) 10K type strain sequencing project: providing services to taxonomists for standard genome sequencing and annotation.</title>
        <authorList>
            <consortium name="The Broad Institute Genomics Platform"/>
            <consortium name="The Broad Institute Genome Sequencing Center for Infectious Disease"/>
            <person name="Wu L."/>
            <person name="Ma J."/>
        </authorList>
    </citation>
    <scope>NUCLEOTIDE SEQUENCE [LARGE SCALE GENOMIC DNA]</scope>
    <source>
        <strain evidence="2">JCM 14545</strain>
    </source>
</reference>